<dbReference type="OrthoDB" id="7254531at2"/>
<feature type="domain" description="6-hydroxymethylpterin diphosphokinase MptE-like" evidence="2">
    <location>
        <begin position="257"/>
        <end position="411"/>
    </location>
</feature>
<dbReference type="EMBL" id="QYUK01000011">
    <property type="protein sequence ID" value="RJF87093.1"/>
    <property type="molecule type" value="Genomic_DNA"/>
</dbReference>
<evidence type="ECO:0000313" key="4">
    <source>
        <dbReference type="EMBL" id="RJF87093.1"/>
    </source>
</evidence>
<name>A0A418WAL2_9PROT</name>
<accession>A0A418WAL2</accession>
<feature type="region of interest" description="Disordered" evidence="1">
    <location>
        <begin position="626"/>
        <end position="649"/>
    </location>
</feature>
<dbReference type="InterPro" id="IPR002826">
    <property type="entry name" value="MptE-like"/>
</dbReference>
<organism evidence="4 5">
    <name type="scientific">Oleomonas cavernae</name>
    <dbReference type="NCBI Taxonomy" id="2320859"/>
    <lineage>
        <taxon>Bacteria</taxon>
        <taxon>Pseudomonadati</taxon>
        <taxon>Pseudomonadota</taxon>
        <taxon>Alphaproteobacteria</taxon>
        <taxon>Acetobacterales</taxon>
        <taxon>Acetobacteraceae</taxon>
        <taxon>Oleomonas</taxon>
    </lineage>
</organism>
<evidence type="ECO:0000256" key="1">
    <source>
        <dbReference type="SAM" id="MobiDB-lite"/>
    </source>
</evidence>
<gene>
    <name evidence="4" type="ORF">D3874_08705</name>
</gene>
<dbReference type="Pfam" id="PF20157">
    <property type="entry name" value="Maf_flag10_N"/>
    <property type="match status" value="1"/>
</dbReference>
<proteinExistence type="predicted"/>
<protein>
    <submittedName>
        <fullName evidence="4">DUF115 domain-containing protein</fullName>
    </submittedName>
</protein>
<reference evidence="4 5" key="1">
    <citation type="submission" date="2018-09" db="EMBL/GenBank/DDBJ databases">
        <authorList>
            <person name="Zhu H."/>
        </authorList>
    </citation>
    <scope>NUCLEOTIDE SEQUENCE [LARGE SCALE GENOMIC DNA]</scope>
    <source>
        <strain evidence="4 5">K1W22B-8</strain>
    </source>
</reference>
<dbReference type="PANTHER" id="PTHR41786:SF1">
    <property type="entry name" value="6-HYDROXYMETHYLPTERIN DIPHOSPHOKINASE MPTE-LIKE DOMAIN-CONTAINING PROTEIN"/>
    <property type="match status" value="1"/>
</dbReference>
<dbReference type="RefSeq" id="WP_119777737.1">
    <property type="nucleotide sequence ID" value="NZ_QYUK01000011.1"/>
</dbReference>
<dbReference type="AlphaFoldDB" id="A0A418WAL2"/>
<keyword evidence="5" id="KW-1185">Reference proteome</keyword>
<feature type="compositionally biased region" description="Basic residues" evidence="1">
    <location>
        <begin position="626"/>
        <end position="640"/>
    </location>
</feature>
<dbReference type="Proteomes" id="UP000284605">
    <property type="component" value="Unassembled WGS sequence"/>
</dbReference>
<feature type="domain" description="Glycosyltransferase Maf N-terminal" evidence="3">
    <location>
        <begin position="11"/>
        <end position="223"/>
    </location>
</feature>
<sequence length="993" mass="106782">MTAPAPANPDFAARFPAAAAALPTGPLHTKLIRDAAGRAIDIDLGQGRLYTGDGSKIAADQVERFEARPLRFFLNDLAGANIGSAVSARLRDRLLGSLREMGITTLTDKPDYEGTFLVILGVGLGHHLAGLIETTKARHVLIVEPVAEFMAHAMETVDWPALFERAQARGLTLEVNLSATPEAIVDAVKALIGRVGEPFIDGAYVFLHYPSWALTETRDRLQLVVDQIFISKGFYEDELLMMTNAVGNMVHHDYRVIDAKPKLARKETAIIVGSGPSIDRSLDDLKRLQRDGIVFSAGTGLRVCLRNGIRPDFHCELENGEATFEVLSALAREFDLSGIKLIASMTVDPRVPALFAEKYFFFRDSVSSTRILAPPRHELRGAAPTCVNTAVRLAAALGFTELVLFGTDCGTKLGQAKHSKDSIYGTEQKFKAVDAKIQFNQTLPGNFGGAVETHWILSLCARMIGDAAAHLRLNVLNTADGARLHATTPRLSSTIRRLSHLADRSRLNADLARITTPSPRRLPGALAARRPARRGRGLLCRIADPGRRDDRRGWRPGQLLAALRTLHGDPGGQLCRHPQRGHRVHPLDAQDRHVLCSSNYRSGQAPAADRRLLRGVSGDRLLHARRHRRTSAPARGKPRRGGAADGGNARMTSLLGLSATQQKAQISAALDRTYLLIKAGVEARHQQQLATIQNRFNQSSALTTLQQDINRLSEVKSAADDAVSALKSAGETSQSVLLRLNEALAAAKNGNANGFDTAINRLNIAVGSRGAGLDELVGNVAAGQNGARSEFIDAGSSQILLSLRALGSRFALVEQGTGRQFEPNFIDQTLSVGDKRVAVADLSLISRDGDTLTFTDGTDTWTADFKSGGLPVGSAWTYGGLTGDGQAKAIEDITAAMKLVRKATDDLSNGGLQAEVGTSMLQSRLDAMGDEALRLNDAQFDEMSAAKAAATTRYEMTLRGLAFAAQAQREVIGAMIQPDPVSSKSVFSILGGS</sequence>
<evidence type="ECO:0000259" key="2">
    <source>
        <dbReference type="Pfam" id="PF01973"/>
    </source>
</evidence>
<dbReference type="Pfam" id="PF01973">
    <property type="entry name" value="MptE-like"/>
    <property type="match status" value="1"/>
</dbReference>
<comment type="caution">
    <text evidence="4">The sequence shown here is derived from an EMBL/GenBank/DDBJ whole genome shotgun (WGS) entry which is preliminary data.</text>
</comment>
<dbReference type="PANTHER" id="PTHR41786">
    <property type="entry name" value="MOTILITY ACCESSORY FACTOR MAF"/>
    <property type="match status" value="1"/>
</dbReference>
<dbReference type="InterPro" id="IPR045376">
    <property type="entry name" value="Maf_N"/>
</dbReference>
<evidence type="ECO:0000313" key="5">
    <source>
        <dbReference type="Proteomes" id="UP000284605"/>
    </source>
</evidence>
<evidence type="ECO:0000259" key="3">
    <source>
        <dbReference type="Pfam" id="PF20157"/>
    </source>
</evidence>